<keyword evidence="1 4" id="KW-0238">DNA-binding</keyword>
<feature type="region of interest" description="Disordered" evidence="6">
    <location>
        <begin position="759"/>
        <end position="822"/>
    </location>
</feature>
<dbReference type="SUPFAM" id="SSF46689">
    <property type="entry name" value="Homeodomain-like"/>
    <property type="match status" value="1"/>
</dbReference>
<feature type="region of interest" description="Disordered" evidence="6">
    <location>
        <begin position="260"/>
        <end position="315"/>
    </location>
</feature>
<feature type="region of interest" description="Disordered" evidence="6">
    <location>
        <begin position="514"/>
        <end position="556"/>
    </location>
</feature>
<feature type="DNA-binding region" description="Homeobox" evidence="4">
    <location>
        <begin position="204"/>
        <end position="263"/>
    </location>
</feature>
<feature type="compositionally biased region" description="Polar residues" evidence="6">
    <location>
        <begin position="776"/>
        <end position="786"/>
    </location>
</feature>
<sequence>MSGAVTYGPDSGANGAVEYAYIATPQGRPQAVQYNPALGQVPPGMIMQQPQQPLVQHQVQQVTPLQQQQLQQQAQQQQHLAMQSAQHLQQQHHHHLAAAQQQQSAMAAAGMPMPSQQIQLVAHQGYQLAPRPMQGYQGAVPVQFYPPMAHQGGVPAFAHMGTTHVQDYRFGAPQFGVEQGWHGGAEWEEDYDENGGAVLYGTLEVKHRRRTTPEQLRVLEHWFSINPRPDNALREWLASELGITKRNVQVWFQNRRAKIKNQEKAREAAAADAKKEAERNGTSTAPTGNAPDGSGDLANAAGTSGSGTSGQIPPPILTQQANAIHAAASLDPTGAVVAPTQPNHIGTPIQTPLVTTQVPSRPSSSGGNDDVVHDNVDIPAADKLNMGRRVSLAGGDISSIEAWARRRATLGQYGSGSVSVGNSPMGLAAAARRNSQPYPTQVLTAPLEGGENGSARSALPSPKVSPNGRMPQGLLVTAMRNNTLRRASMPGGGAQLISSNAFTPPRNASYVHPLPGSTQALPTANGQPGRSGGPGRELSPIRDHDGELDPSLRGSVPATYVTGPSSTYASSMSGFLSVPEPDLGLSYTLNPGLPGVPFSPNSPLPNPTFSFGGAPSSGHSTPGGPGSLSISTEGVSMDKSDSQQQALFMALQRGRLGSIASVNSVNTTVTDGGTENGSELDWPSFMPPNGFDPDIRRASAPADLLHNIGLLGISSANAGQHSLSAGASNATSGTATFARPSPLGSAAFSHSNLEAHNASLTSSTPTIPGGPYIPANDSSPITNGSAVPSEGPSPAGIHTQMHSTLMPPPPLPNRSQPVYAGYTDMGSSQYDFGVDSLPSSVPSLPDPSAYVFGSASSTSGSASGSSGDLGFLSSEADLGFDLRGDDDKDQFAFLAELTNDLGSDGVNVLV</sequence>
<dbReference type="RefSeq" id="XP_062629817.1">
    <property type="nucleotide sequence ID" value="XM_062773833.1"/>
</dbReference>
<evidence type="ECO:0000256" key="5">
    <source>
        <dbReference type="RuleBase" id="RU000682"/>
    </source>
</evidence>
<dbReference type="GO" id="GO:0000981">
    <property type="term" value="F:DNA-binding transcription factor activity, RNA polymerase II-specific"/>
    <property type="evidence" value="ECO:0007669"/>
    <property type="project" value="InterPro"/>
</dbReference>
<evidence type="ECO:0000256" key="4">
    <source>
        <dbReference type="PROSITE-ProRule" id="PRU00108"/>
    </source>
</evidence>
<feature type="compositionally biased region" description="Polar residues" evidence="6">
    <location>
        <begin position="666"/>
        <end position="677"/>
    </location>
</feature>
<dbReference type="PANTHER" id="PTHR24324">
    <property type="entry name" value="HOMEOBOX PROTEIN HHEX"/>
    <property type="match status" value="1"/>
</dbReference>
<feature type="region of interest" description="Disordered" evidence="6">
    <location>
        <begin position="334"/>
        <end position="374"/>
    </location>
</feature>
<feature type="compositionally biased region" description="Basic and acidic residues" evidence="6">
    <location>
        <begin position="260"/>
        <end position="279"/>
    </location>
</feature>
<dbReference type="GO" id="GO:0030154">
    <property type="term" value="P:cell differentiation"/>
    <property type="evidence" value="ECO:0007669"/>
    <property type="project" value="TreeGrafter"/>
</dbReference>
<dbReference type="Proteomes" id="UP000827549">
    <property type="component" value="Chromosome 5"/>
</dbReference>
<evidence type="ECO:0000256" key="6">
    <source>
        <dbReference type="SAM" id="MobiDB-lite"/>
    </source>
</evidence>
<feature type="region of interest" description="Disordered" evidence="6">
    <location>
        <begin position="598"/>
        <end position="641"/>
    </location>
</feature>
<comment type="subcellular location">
    <subcellularLocation>
        <location evidence="4 5">Nucleus</location>
    </subcellularLocation>
</comment>
<organism evidence="8 9">
    <name type="scientific">Vanrija pseudolonga</name>
    <dbReference type="NCBI Taxonomy" id="143232"/>
    <lineage>
        <taxon>Eukaryota</taxon>
        <taxon>Fungi</taxon>
        <taxon>Dikarya</taxon>
        <taxon>Basidiomycota</taxon>
        <taxon>Agaricomycotina</taxon>
        <taxon>Tremellomycetes</taxon>
        <taxon>Trichosporonales</taxon>
        <taxon>Trichosporonaceae</taxon>
        <taxon>Vanrija</taxon>
    </lineage>
</organism>
<dbReference type="AlphaFoldDB" id="A0AAF0YFR9"/>
<dbReference type="GO" id="GO:0005634">
    <property type="term" value="C:nucleus"/>
    <property type="evidence" value="ECO:0007669"/>
    <property type="project" value="UniProtKB-SubCell"/>
</dbReference>
<keyword evidence="3 4" id="KW-0539">Nucleus</keyword>
<reference evidence="8" key="1">
    <citation type="submission" date="2023-10" db="EMBL/GenBank/DDBJ databases">
        <authorList>
            <person name="Noh H."/>
        </authorList>
    </citation>
    <scope>NUCLEOTIDE SEQUENCE</scope>
    <source>
        <strain evidence="8">DUCC4014</strain>
    </source>
</reference>
<evidence type="ECO:0000313" key="9">
    <source>
        <dbReference type="Proteomes" id="UP000827549"/>
    </source>
</evidence>
<evidence type="ECO:0000256" key="1">
    <source>
        <dbReference type="ARBA" id="ARBA00023125"/>
    </source>
</evidence>
<evidence type="ECO:0000259" key="7">
    <source>
        <dbReference type="PROSITE" id="PS50071"/>
    </source>
</evidence>
<feature type="region of interest" description="Disordered" evidence="6">
    <location>
        <begin position="666"/>
        <end position="691"/>
    </location>
</feature>
<feature type="domain" description="Homeobox" evidence="7">
    <location>
        <begin position="202"/>
        <end position="262"/>
    </location>
</feature>
<dbReference type="Pfam" id="PF00046">
    <property type="entry name" value="Homeodomain"/>
    <property type="match status" value="1"/>
</dbReference>
<accession>A0AAF0YFR9</accession>
<dbReference type="CDD" id="cd00086">
    <property type="entry name" value="homeodomain"/>
    <property type="match status" value="1"/>
</dbReference>
<dbReference type="PANTHER" id="PTHR24324:SF9">
    <property type="entry name" value="HOMEOBOX DOMAIN-CONTAINING PROTEIN"/>
    <property type="match status" value="1"/>
</dbReference>
<proteinExistence type="predicted"/>
<dbReference type="GO" id="GO:0000978">
    <property type="term" value="F:RNA polymerase II cis-regulatory region sequence-specific DNA binding"/>
    <property type="evidence" value="ECO:0007669"/>
    <property type="project" value="TreeGrafter"/>
</dbReference>
<dbReference type="PROSITE" id="PS50071">
    <property type="entry name" value="HOMEOBOX_2"/>
    <property type="match status" value="1"/>
</dbReference>
<dbReference type="Gene3D" id="1.10.10.60">
    <property type="entry name" value="Homeodomain-like"/>
    <property type="match status" value="1"/>
</dbReference>
<dbReference type="InterPro" id="IPR017970">
    <property type="entry name" value="Homeobox_CS"/>
</dbReference>
<dbReference type="InterPro" id="IPR051000">
    <property type="entry name" value="Homeobox_DNA-bind_prot"/>
</dbReference>
<dbReference type="EMBL" id="CP086718">
    <property type="protein sequence ID" value="WOO83791.1"/>
    <property type="molecule type" value="Genomic_DNA"/>
</dbReference>
<dbReference type="GeneID" id="87810484"/>
<dbReference type="InterPro" id="IPR001356">
    <property type="entry name" value="HD"/>
</dbReference>
<protein>
    <submittedName>
        <fullName evidence="8">Homeobox protein HD-10</fullName>
    </submittedName>
</protein>
<feature type="compositionally biased region" description="Polar residues" evidence="6">
    <location>
        <begin position="340"/>
        <end position="367"/>
    </location>
</feature>
<keyword evidence="9" id="KW-1185">Reference proteome</keyword>
<dbReference type="PROSITE" id="PS00027">
    <property type="entry name" value="HOMEOBOX_1"/>
    <property type="match status" value="1"/>
</dbReference>
<evidence type="ECO:0000313" key="8">
    <source>
        <dbReference type="EMBL" id="WOO83791.1"/>
    </source>
</evidence>
<evidence type="ECO:0000256" key="3">
    <source>
        <dbReference type="ARBA" id="ARBA00023242"/>
    </source>
</evidence>
<dbReference type="SMART" id="SM00389">
    <property type="entry name" value="HOX"/>
    <property type="match status" value="1"/>
</dbReference>
<name>A0AAF0YFR9_9TREE</name>
<keyword evidence="2 4" id="KW-0371">Homeobox</keyword>
<dbReference type="InterPro" id="IPR009057">
    <property type="entry name" value="Homeodomain-like_sf"/>
</dbReference>
<feature type="region of interest" description="Disordered" evidence="6">
    <location>
        <begin position="447"/>
        <end position="470"/>
    </location>
</feature>
<evidence type="ECO:0000256" key="2">
    <source>
        <dbReference type="ARBA" id="ARBA00023155"/>
    </source>
</evidence>
<gene>
    <name evidence="8" type="primary">HD-10</name>
    <name evidence="8" type="ORF">LOC62_05G007311</name>
</gene>
<feature type="compositionally biased region" description="Polar residues" evidence="6">
    <location>
        <begin position="516"/>
        <end position="528"/>
    </location>
</feature>